<dbReference type="EMBL" id="CP036525">
    <property type="protein sequence ID" value="QDT02600.1"/>
    <property type="molecule type" value="Genomic_DNA"/>
</dbReference>
<sequence length="261" mass="28980">MSIDNALVDSPLHTIDCERTRPVATKEQQRQKKLAKKRSKELAKKKAAAREKNRMQSFSGQLSSAIEGSIERCLVAEDLLNSDSKFGTVFITRRMPDGRVAAVRFLIDGFCMGVKNCNAMFCFPSQLTELLENSPETMMAITPPAARRLVEQAAAYARQFDILPHPDYDKLTAIFGDIDPNECSTDFVFGRDGQPVYIAGPGENEQRIGEIIEKLSATAGEGNYIVEYDEAFDLDDEMAGTSWTDDPELDIDIDEDLPPAT</sequence>
<feature type="compositionally biased region" description="Acidic residues" evidence="1">
    <location>
        <begin position="245"/>
        <end position="261"/>
    </location>
</feature>
<accession>A0A517N632</accession>
<organism evidence="2 3">
    <name type="scientific">Rubripirellula lacrimiformis</name>
    <dbReference type="NCBI Taxonomy" id="1930273"/>
    <lineage>
        <taxon>Bacteria</taxon>
        <taxon>Pseudomonadati</taxon>
        <taxon>Planctomycetota</taxon>
        <taxon>Planctomycetia</taxon>
        <taxon>Pirellulales</taxon>
        <taxon>Pirellulaceae</taxon>
        <taxon>Rubripirellula</taxon>
    </lineage>
</organism>
<gene>
    <name evidence="2" type="ORF">K227x_09780</name>
</gene>
<keyword evidence="3" id="KW-1185">Reference proteome</keyword>
<evidence type="ECO:0000256" key="1">
    <source>
        <dbReference type="SAM" id="MobiDB-lite"/>
    </source>
</evidence>
<name>A0A517N632_9BACT</name>
<reference evidence="2 3" key="1">
    <citation type="submission" date="2019-02" db="EMBL/GenBank/DDBJ databases">
        <title>Deep-cultivation of Planctomycetes and their phenomic and genomic characterization uncovers novel biology.</title>
        <authorList>
            <person name="Wiegand S."/>
            <person name="Jogler M."/>
            <person name="Boedeker C."/>
            <person name="Pinto D."/>
            <person name="Vollmers J."/>
            <person name="Rivas-Marin E."/>
            <person name="Kohn T."/>
            <person name="Peeters S.H."/>
            <person name="Heuer A."/>
            <person name="Rast P."/>
            <person name="Oberbeckmann S."/>
            <person name="Bunk B."/>
            <person name="Jeske O."/>
            <person name="Meyerdierks A."/>
            <person name="Storesund J.E."/>
            <person name="Kallscheuer N."/>
            <person name="Luecker S."/>
            <person name="Lage O.M."/>
            <person name="Pohl T."/>
            <person name="Merkel B.J."/>
            <person name="Hornburger P."/>
            <person name="Mueller R.-W."/>
            <person name="Bruemmer F."/>
            <person name="Labrenz M."/>
            <person name="Spormann A.M."/>
            <person name="Op den Camp H."/>
            <person name="Overmann J."/>
            <person name="Amann R."/>
            <person name="Jetten M.S.M."/>
            <person name="Mascher T."/>
            <person name="Medema M.H."/>
            <person name="Devos D.P."/>
            <person name="Kaster A.-K."/>
            <person name="Ovreas L."/>
            <person name="Rohde M."/>
            <person name="Galperin M.Y."/>
            <person name="Jogler C."/>
        </authorList>
    </citation>
    <scope>NUCLEOTIDE SEQUENCE [LARGE SCALE GENOMIC DNA]</scope>
    <source>
        <strain evidence="2 3">K22_7</strain>
    </source>
</reference>
<feature type="region of interest" description="Disordered" evidence="1">
    <location>
        <begin position="241"/>
        <end position="261"/>
    </location>
</feature>
<evidence type="ECO:0000313" key="2">
    <source>
        <dbReference type="EMBL" id="QDT02600.1"/>
    </source>
</evidence>
<feature type="region of interest" description="Disordered" evidence="1">
    <location>
        <begin position="19"/>
        <end position="41"/>
    </location>
</feature>
<evidence type="ECO:0000313" key="3">
    <source>
        <dbReference type="Proteomes" id="UP000318538"/>
    </source>
</evidence>
<protein>
    <submittedName>
        <fullName evidence="2">Uncharacterized protein</fullName>
    </submittedName>
</protein>
<dbReference type="Proteomes" id="UP000318538">
    <property type="component" value="Chromosome"/>
</dbReference>
<dbReference type="AlphaFoldDB" id="A0A517N632"/>
<dbReference type="KEGG" id="rlc:K227x_09780"/>
<proteinExistence type="predicted"/>